<dbReference type="AlphaFoldDB" id="A0A5C8CEU5"/>
<keyword evidence="1" id="KW-0732">Signal</keyword>
<organism evidence="2 3">
    <name type="scientific">Brachyspira aalborgi</name>
    <dbReference type="NCBI Taxonomy" id="29522"/>
    <lineage>
        <taxon>Bacteria</taxon>
        <taxon>Pseudomonadati</taxon>
        <taxon>Spirochaetota</taxon>
        <taxon>Spirochaetia</taxon>
        <taxon>Brachyspirales</taxon>
        <taxon>Brachyspiraceae</taxon>
        <taxon>Brachyspira</taxon>
    </lineage>
</organism>
<dbReference type="EMBL" id="SAXT01000005">
    <property type="protein sequence ID" value="TXJ11587.1"/>
    <property type="molecule type" value="Genomic_DNA"/>
</dbReference>
<name>A0A5C8CEU5_9SPIR</name>
<evidence type="ECO:0000313" key="3">
    <source>
        <dbReference type="Proteomes" id="UP000325116"/>
    </source>
</evidence>
<reference evidence="2 3" key="1">
    <citation type="journal article" date="1992" name="Lakartidningen">
        <title>[Penicillin V and not amoxicillin is the first choice preparation in acute otitis].</title>
        <authorList>
            <person name="Kamme C."/>
            <person name="Lundgren K."/>
            <person name="Prellner K."/>
        </authorList>
    </citation>
    <scope>NUCLEOTIDE SEQUENCE [LARGE SCALE GENOMIC DNA]</scope>
    <source>
        <strain evidence="2 3">W1</strain>
    </source>
</reference>
<evidence type="ECO:0008006" key="4">
    <source>
        <dbReference type="Google" id="ProtNLM"/>
    </source>
</evidence>
<protein>
    <recommendedName>
        <fullName evidence="4">DUF3996 domain-containing protein</fullName>
    </recommendedName>
</protein>
<accession>A0A5C8CEU5</accession>
<dbReference type="Proteomes" id="UP000325116">
    <property type="component" value="Unassembled WGS sequence"/>
</dbReference>
<dbReference type="RefSeq" id="WP_147758530.1">
    <property type="nucleotide sequence ID" value="NZ_SAXT01000005.1"/>
</dbReference>
<evidence type="ECO:0000256" key="1">
    <source>
        <dbReference type="SAM" id="SignalP"/>
    </source>
</evidence>
<comment type="caution">
    <text evidence="2">The sequence shown here is derived from an EMBL/GenBank/DDBJ whole genome shotgun (WGS) entry which is preliminary data.</text>
</comment>
<proteinExistence type="predicted"/>
<feature type="chain" id="PRO_5022784558" description="DUF3996 domain-containing protein" evidence="1">
    <location>
        <begin position="26"/>
        <end position="185"/>
    </location>
</feature>
<sequence>MLKRIILSISVAVVLIIATPTKAQAAFPDGDAVGAMLMGGWPVGGAIGVTGQSSKVPVMFGGTVRFGVGHFGVGFTADWWGFKHNFGPAGDSDAWVYLGPGGAFTVDFGSGGYWFLTAGLRMPVGFSFIVKKNWEIFIEIAPTINVVAVGSPGVYVFGARIGDGGGFWLNGLLGFGGEFGFRYWF</sequence>
<gene>
    <name evidence="2" type="ORF">EPJ80_07660</name>
</gene>
<feature type="signal peptide" evidence="1">
    <location>
        <begin position="1"/>
        <end position="25"/>
    </location>
</feature>
<evidence type="ECO:0000313" key="2">
    <source>
        <dbReference type="EMBL" id="TXJ11587.1"/>
    </source>
</evidence>